<evidence type="ECO:0000256" key="4">
    <source>
        <dbReference type="ARBA" id="ARBA00022723"/>
    </source>
</evidence>
<dbReference type="Pfam" id="PF08291">
    <property type="entry name" value="Peptidase_M15_3"/>
    <property type="match status" value="1"/>
</dbReference>
<evidence type="ECO:0000256" key="8">
    <source>
        <dbReference type="ARBA" id="ARBA00023049"/>
    </source>
</evidence>
<dbReference type="Proteomes" id="UP001596024">
    <property type="component" value="Unassembled WGS sequence"/>
</dbReference>
<keyword evidence="7" id="KW-0862">Zinc</keyword>
<evidence type="ECO:0000256" key="12">
    <source>
        <dbReference type="SAM" id="Phobius"/>
    </source>
</evidence>
<keyword evidence="12" id="KW-1133">Transmembrane helix</keyword>
<feature type="transmembrane region" description="Helical" evidence="12">
    <location>
        <begin position="189"/>
        <end position="209"/>
    </location>
</feature>
<comment type="cofactor">
    <cofactor evidence="1">
        <name>Zn(2+)</name>
        <dbReference type="ChEBI" id="CHEBI:29105"/>
    </cofactor>
</comment>
<keyword evidence="3" id="KW-0645">Protease</keyword>
<evidence type="ECO:0000256" key="1">
    <source>
        <dbReference type="ARBA" id="ARBA00001947"/>
    </source>
</evidence>
<dbReference type="PANTHER" id="PTHR37425:SF1">
    <property type="entry name" value="OUTER MEMBRANE PROTEIN"/>
    <property type="match status" value="1"/>
</dbReference>
<comment type="caution">
    <text evidence="14">The sequence shown here is derived from an EMBL/GenBank/DDBJ whole genome shotgun (WGS) entry which is preliminary data.</text>
</comment>
<keyword evidence="4" id="KW-0479">Metal-binding</keyword>
<comment type="pathway">
    <text evidence="2">Cell wall biogenesis; cell wall polysaccharide biosynthesis.</text>
</comment>
<evidence type="ECO:0000256" key="9">
    <source>
        <dbReference type="ARBA" id="ARBA00023316"/>
    </source>
</evidence>
<accession>A0ABV9NCV1</accession>
<evidence type="ECO:0000256" key="6">
    <source>
        <dbReference type="ARBA" id="ARBA00022801"/>
    </source>
</evidence>
<protein>
    <recommendedName>
        <fullName evidence="11">Murein endopeptidase K</fullName>
    </recommendedName>
</protein>
<proteinExistence type="inferred from homology"/>
<evidence type="ECO:0000256" key="3">
    <source>
        <dbReference type="ARBA" id="ARBA00022670"/>
    </source>
</evidence>
<evidence type="ECO:0000313" key="15">
    <source>
        <dbReference type="Proteomes" id="UP001596024"/>
    </source>
</evidence>
<dbReference type="InterPro" id="IPR013230">
    <property type="entry name" value="Peptidase_M15A_C"/>
</dbReference>
<keyword evidence="12" id="KW-0472">Membrane</keyword>
<sequence>MPTPRETILTALHARLSALPATALRGEVLPERVPADGLLILRDRLGKPLIVRSAYRSPEHNRTVGGATRSKHLDGAAFDIAMANHDPVAFEAAAREVGFLGFGFYPRSGFMHVDLGPARQWGERFPVRATAFAAETPPAREVLADSRTMKGGGAAGVATLGAAGVEVAQSVLAETQTAILPLVPYLDTLRWLFIAVALGGIAVTIYARLDDWRRGRR</sequence>
<keyword evidence="12" id="KW-0812">Transmembrane</keyword>
<evidence type="ECO:0000313" key="14">
    <source>
        <dbReference type="EMBL" id="MFC4726166.1"/>
    </source>
</evidence>
<name>A0ABV9NCV1_9PROT</name>
<comment type="similarity">
    <text evidence="10">Belongs to the peptidase M15 family.</text>
</comment>
<keyword evidence="15" id="KW-1185">Reference proteome</keyword>
<keyword evidence="8" id="KW-0482">Metalloprotease</keyword>
<dbReference type="InterPro" id="IPR009045">
    <property type="entry name" value="Zn_M74/Hedgehog-like"/>
</dbReference>
<dbReference type="Gene3D" id="3.30.1380.10">
    <property type="match status" value="1"/>
</dbReference>
<evidence type="ECO:0000256" key="11">
    <source>
        <dbReference type="ARBA" id="ARBA00093666"/>
    </source>
</evidence>
<dbReference type="SUPFAM" id="SSF55166">
    <property type="entry name" value="Hedgehog/DD-peptidase"/>
    <property type="match status" value="1"/>
</dbReference>
<keyword evidence="5" id="KW-0732">Signal</keyword>
<evidence type="ECO:0000256" key="5">
    <source>
        <dbReference type="ARBA" id="ARBA00022729"/>
    </source>
</evidence>
<evidence type="ECO:0000259" key="13">
    <source>
        <dbReference type="Pfam" id="PF08291"/>
    </source>
</evidence>
<keyword evidence="6" id="KW-0378">Hydrolase</keyword>
<reference evidence="15" key="1">
    <citation type="journal article" date="2019" name="Int. J. Syst. Evol. Microbiol.">
        <title>The Global Catalogue of Microorganisms (GCM) 10K type strain sequencing project: providing services to taxonomists for standard genome sequencing and annotation.</title>
        <authorList>
            <consortium name="The Broad Institute Genomics Platform"/>
            <consortium name="The Broad Institute Genome Sequencing Center for Infectious Disease"/>
            <person name="Wu L."/>
            <person name="Ma J."/>
        </authorList>
    </citation>
    <scope>NUCLEOTIDE SEQUENCE [LARGE SCALE GENOMIC DNA]</scope>
    <source>
        <strain evidence="15">CCUG 62981</strain>
    </source>
</reference>
<evidence type="ECO:0000256" key="7">
    <source>
        <dbReference type="ARBA" id="ARBA00022833"/>
    </source>
</evidence>
<evidence type="ECO:0000256" key="10">
    <source>
        <dbReference type="ARBA" id="ARBA00093448"/>
    </source>
</evidence>
<organism evidence="14 15">
    <name type="scientific">Glycocaulis abyssi</name>
    <dbReference type="NCBI Taxonomy" id="1433403"/>
    <lineage>
        <taxon>Bacteria</taxon>
        <taxon>Pseudomonadati</taxon>
        <taxon>Pseudomonadota</taxon>
        <taxon>Alphaproteobacteria</taxon>
        <taxon>Maricaulales</taxon>
        <taxon>Maricaulaceae</taxon>
        <taxon>Glycocaulis</taxon>
    </lineage>
</organism>
<gene>
    <name evidence="14" type="ORF">ACFPB0_12775</name>
</gene>
<keyword evidence="9" id="KW-0961">Cell wall biogenesis/degradation</keyword>
<feature type="domain" description="Peptidase M15A C-terminal" evidence="13">
    <location>
        <begin position="36"/>
        <end position="114"/>
    </location>
</feature>
<dbReference type="RefSeq" id="WP_371395178.1">
    <property type="nucleotide sequence ID" value="NZ_CP163422.1"/>
</dbReference>
<evidence type="ECO:0000256" key="2">
    <source>
        <dbReference type="ARBA" id="ARBA00004776"/>
    </source>
</evidence>
<dbReference type="EMBL" id="JBHSGQ010000007">
    <property type="protein sequence ID" value="MFC4726166.1"/>
    <property type="molecule type" value="Genomic_DNA"/>
</dbReference>
<dbReference type="PANTHER" id="PTHR37425">
    <property type="match status" value="1"/>
</dbReference>
<dbReference type="InterPro" id="IPR010275">
    <property type="entry name" value="MepK"/>
</dbReference>